<dbReference type="KEGG" id="gho:AL542_06570"/>
<reference evidence="2 3" key="1">
    <citation type="submission" date="2018-06" db="EMBL/GenBank/DDBJ databases">
        <authorList>
            <consortium name="Pathogen Informatics"/>
            <person name="Doyle S."/>
        </authorList>
    </citation>
    <scope>NUCLEOTIDE SEQUENCE [LARGE SCALE GENOMIC DNA]</scope>
    <source>
        <strain evidence="2 3">NCTC11645</strain>
    </source>
</reference>
<name>A0A377HKK9_GRIHO</name>
<feature type="transmembrane region" description="Helical" evidence="1">
    <location>
        <begin position="102"/>
        <end position="123"/>
    </location>
</feature>
<dbReference type="STRING" id="673.AL542_06570"/>
<evidence type="ECO:0000313" key="3">
    <source>
        <dbReference type="Proteomes" id="UP000254512"/>
    </source>
</evidence>
<dbReference type="PANTHER" id="PTHR34989">
    <property type="entry name" value="PROTEIN HDED"/>
    <property type="match status" value="1"/>
</dbReference>
<dbReference type="GO" id="GO:0005886">
    <property type="term" value="C:plasma membrane"/>
    <property type="evidence" value="ECO:0007669"/>
    <property type="project" value="TreeGrafter"/>
</dbReference>
<accession>A0A377HKK9</accession>
<feature type="transmembrane region" description="Helical" evidence="1">
    <location>
        <begin position="135"/>
        <end position="153"/>
    </location>
</feature>
<evidence type="ECO:0000256" key="1">
    <source>
        <dbReference type="SAM" id="Phobius"/>
    </source>
</evidence>
<dbReference type="RefSeq" id="WP_005501816.1">
    <property type="nucleotide sequence ID" value="NZ_CABMOB010000001.1"/>
</dbReference>
<gene>
    <name evidence="2" type="ORF">NCTC11645_00905</name>
</gene>
<feature type="transmembrane region" description="Helical" evidence="1">
    <location>
        <begin position="20"/>
        <end position="39"/>
    </location>
</feature>
<dbReference type="EMBL" id="UGHD01000002">
    <property type="protein sequence ID" value="STO56553.1"/>
    <property type="molecule type" value="Genomic_DNA"/>
</dbReference>
<feature type="transmembrane region" description="Helical" evidence="1">
    <location>
        <begin position="159"/>
        <end position="182"/>
    </location>
</feature>
<dbReference type="InterPro" id="IPR052712">
    <property type="entry name" value="Acid_resist_chaperone_HdeD"/>
</dbReference>
<feature type="transmembrane region" description="Helical" evidence="1">
    <location>
        <begin position="77"/>
        <end position="96"/>
    </location>
</feature>
<sequence>MESSETLHKQLAGALIRHWWVLLLRGIISIIFGLMLWTLPTVASIETLVLVFGIFVLADGLLQSWTALIERKDRENWILLLLWGVVSVVAGILTFTMPGITAIALLFYIAIWAITKGVLEIIAALRLRKEIAGEWLLILGGIFSIVFGGFLMANPAAGAVAIIWVIATYAFVFGAVFVALSLKLRGLKHTESL</sequence>
<dbReference type="PANTHER" id="PTHR34989:SF1">
    <property type="entry name" value="PROTEIN HDED"/>
    <property type="match status" value="1"/>
</dbReference>
<protein>
    <submittedName>
        <fullName evidence="2">Acid-resistance membrane protein</fullName>
    </submittedName>
</protein>
<dbReference type="Pfam" id="PF03729">
    <property type="entry name" value="DUF308"/>
    <property type="match status" value="1"/>
</dbReference>
<evidence type="ECO:0000313" key="2">
    <source>
        <dbReference type="EMBL" id="STO56553.1"/>
    </source>
</evidence>
<dbReference type="AlphaFoldDB" id="A0A377HKK9"/>
<dbReference type="GeneID" id="58895567"/>
<proteinExistence type="predicted"/>
<keyword evidence="1" id="KW-0472">Membrane</keyword>
<keyword evidence="1" id="KW-0812">Transmembrane</keyword>
<dbReference type="InterPro" id="IPR005325">
    <property type="entry name" value="DUF308_memb"/>
</dbReference>
<dbReference type="Proteomes" id="UP000254512">
    <property type="component" value="Unassembled WGS sequence"/>
</dbReference>
<organism evidence="2 3">
    <name type="scientific">Grimontia hollisae</name>
    <name type="common">Vibrio hollisae</name>
    <dbReference type="NCBI Taxonomy" id="673"/>
    <lineage>
        <taxon>Bacteria</taxon>
        <taxon>Pseudomonadati</taxon>
        <taxon>Pseudomonadota</taxon>
        <taxon>Gammaproteobacteria</taxon>
        <taxon>Vibrionales</taxon>
        <taxon>Vibrionaceae</taxon>
        <taxon>Grimontia</taxon>
    </lineage>
</organism>
<keyword evidence="1" id="KW-1133">Transmembrane helix</keyword>
<feature type="transmembrane region" description="Helical" evidence="1">
    <location>
        <begin position="45"/>
        <end position="65"/>
    </location>
</feature>